<evidence type="ECO:0000259" key="4">
    <source>
        <dbReference type="SMART" id="SM00827"/>
    </source>
</evidence>
<evidence type="ECO:0000256" key="2">
    <source>
        <dbReference type="ARBA" id="ARBA00022553"/>
    </source>
</evidence>
<comment type="caution">
    <text evidence="5">The sequence shown here is derived from an EMBL/GenBank/DDBJ whole genome shotgun (WGS) entry which is preliminary data.</text>
</comment>
<dbReference type="RefSeq" id="XP_066714890.1">
    <property type="nucleotide sequence ID" value="XM_066859403.1"/>
</dbReference>
<dbReference type="InterPro" id="IPR016035">
    <property type="entry name" value="Acyl_Trfase/lysoPLipase"/>
</dbReference>
<feature type="region of interest" description="Disordered" evidence="3">
    <location>
        <begin position="692"/>
        <end position="717"/>
    </location>
</feature>
<dbReference type="SUPFAM" id="SSF55048">
    <property type="entry name" value="Probable ACP-binding domain of malonyl-CoA ACP transacylase"/>
    <property type="match status" value="1"/>
</dbReference>
<dbReference type="Gene3D" id="3.40.366.10">
    <property type="entry name" value="Malonyl-Coenzyme A Acyl Carrier Protein, domain 2"/>
    <property type="match status" value="1"/>
</dbReference>
<reference evidence="5 6" key="1">
    <citation type="submission" date="2023-01" db="EMBL/GenBank/DDBJ databases">
        <title>Analysis of 21 Apiospora genomes using comparative genomics revels a genus with tremendous synthesis potential of carbohydrate active enzymes and secondary metabolites.</title>
        <authorList>
            <person name="Sorensen T."/>
        </authorList>
    </citation>
    <scope>NUCLEOTIDE SEQUENCE [LARGE SCALE GENOMIC DNA]</scope>
    <source>
        <strain evidence="5 6">CBS 135458</strain>
    </source>
</reference>
<proteinExistence type="predicted"/>
<dbReference type="InterPro" id="IPR016036">
    <property type="entry name" value="Malonyl_transacylase_ACP-bd"/>
</dbReference>
<accession>A0ABR1URS8</accession>
<gene>
    <name evidence="5" type="ORF">PG994_007994</name>
</gene>
<dbReference type="InterPro" id="IPR001227">
    <property type="entry name" value="Ac_transferase_dom_sf"/>
</dbReference>
<protein>
    <submittedName>
        <fullName evidence="5">Polyketide synthase module</fullName>
    </submittedName>
</protein>
<keyword evidence="2" id="KW-0597">Phosphoprotein</keyword>
<keyword evidence="1" id="KW-0596">Phosphopantetheine</keyword>
<dbReference type="Proteomes" id="UP001480595">
    <property type="component" value="Unassembled WGS sequence"/>
</dbReference>
<dbReference type="GeneID" id="92092466"/>
<evidence type="ECO:0000256" key="3">
    <source>
        <dbReference type="SAM" id="MobiDB-lite"/>
    </source>
</evidence>
<dbReference type="InterPro" id="IPR050091">
    <property type="entry name" value="PKS_NRPS_Biosynth_Enz"/>
</dbReference>
<sequence>MISNLGDFLEQEMATQGNPKKFLSSLAYTLGQRRTRFAWLAAHPVTGRMNSVIQTLRSPKFKPVRSSTGRRIVMVITGQGAQWYAMARELVDAYPVYKESLREAEEETRINEVALSTPICVAVHISLVRLLRSWGVVPTAVTSHSSGEIAAAYAAGAISYQAAIYFVSLGSSGGQPCFARPDEGRHDCRRLGQSNTEAYLKRLASGKAIVARINNPSSTTVAGDLSAVMELEGLAKVDGIFARRLKVDTVWHSHHMEPVADAYADELEDDERPVELNNVAGELVAFSSPVTGGRIESSEEIATPYSAMPEVAGRETAAKIPRAVQSFWVSAKISSKASIEWLPDLSFASPTIFERIKKQLGSNDFDSSEDSVIQDIRRVCVYFMQKALLNMDQQDVQRVEPHHAKYYLWMKHMVDKQPAPGGDGEMVCHLGPRLAAILRGEKTPLEIMTQGGVLSRYQSGTPRLKRIGLQVSGAVAPPGTQQPAQSYPGGRSRVWRHDAICPKYPGASQVGPLRGNPESIVIVVSKRAGALPSAWLESLRKSLSPLTEGGERTLPVVQKLESESVTSTWYAGKTSIFVGEMDEPILYGLNAAYLEGIRAISTGCQGLLWGTCGGAYVSRKFLTLDLDLKASLWSEAGISTILQLFLQSDLNKSSNSSGVVEKGPAELEYAERDGVILVPRLYHDIKNNQMMSRSVQDPGRQQARSIEAWHQSDRPLC</sequence>
<dbReference type="EMBL" id="JAQQWL010000008">
    <property type="protein sequence ID" value="KAK8061628.1"/>
    <property type="molecule type" value="Genomic_DNA"/>
</dbReference>
<evidence type="ECO:0000313" key="6">
    <source>
        <dbReference type="Proteomes" id="UP001480595"/>
    </source>
</evidence>
<organism evidence="5 6">
    <name type="scientific">Apiospora phragmitis</name>
    <dbReference type="NCBI Taxonomy" id="2905665"/>
    <lineage>
        <taxon>Eukaryota</taxon>
        <taxon>Fungi</taxon>
        <taxon>Dikarya</taxon>
        <taxon>Ascomycota</taxon>
        <taxon>Pezizomycotina</taxon>
        <taxon>Sordariomycetes</taxon>
        <taxon>Xylariomycetidae</taxon>
        <taxon>Amphisphaeriales</taxon>
        <taxon>Apiosporaceae</taxon>
        <taxon>Apiospora</taxon>
    </lineage>
</organism>
<dbReference type="Pfam" id="PF00698">
    <property type="entry name" value="Acyl_transf_1"/>
    <property type="match status" value="1"/>
</dbReference>
<dbReference type="PANTHER" id="PTHR43775:SF29">
    <property type="entry name" value="ASPERFURANONE POLYKETIDE SYNTHASE AFOG-RELATED"/>
    <property type="match status" value="1"/>
</dbReference>
<dbReference type="SMART" id="SM00827">
    <property type="entry name" value="PKS_AT"/>
    <property type="match status" value="1"/>
</dbReference>
<keyword evidence="6" id="KW-1185">Reference proteome</keyword>
<dbReference type="InterPro" id="IPR014043">
    <property type="entry name" value="Acyl_transferase_dom"/>
</dbReference>
<dbReference type="PANTHER" id="PTHR43775">
    <property type="entry name" value="FATTY ACID SYNTHASE"/>
    <property type="match status" value="1"/>
</dbReference>
<evidence type="ECO:0000256" key="1">
    <source>
        <dbReference type="ARBA" id="ARBA00022450"/>
    </source>
</evidence>
<evidence type="ECO:0000313" key="5">
    <source>
        <dbReference type="EMBL" id="KAK8061628.1"/>
    </source>
</evidence>
<feature type="domain" description="Malonyl-CoA:ACP transacylase (MAT)" evidence="4">
    <location>
        <begin position="75"/>
        <end position="337"/>
    </location>
</feature>
<name>A0ABR1URS8_9PEZI</name>
<dbReference type="SUPFAM" id="SSF52151">
    <property type="entry name" value="FabD/lysophospholipase-like"/>
    <property type="match status" value="1"/>
</dbReference>